<evidence type="ECO:0000256" key="5">
    <source>
        <dbReference type="ARBA" id="ARBA00022692"/>
    </source>
</evidence>
<evidence type="ECO:0000256" key="8">
    <source>
        <dbReference type="ARBA" id="ARBA00038436"/>
    </source>
</evidence>
<keyword evidence="12" id="KW-1185">Reference proteome</keyword>
<comment type="caution">
    <text evidence="11">The sequence shown here is derived from an EMBL/GenBank/DDBJ whole genome shotgun (WGS) entry which is preliminary data.</text>
</comment>
<keyword evidence="7 9" id="KW-0472">Membrane</keyword>
<dbReference type="OrthoDB" id="4964541at2"/>
<evidence type="ECO:0000256" key="9">
    <source>
        <dbReference type="RuleBase" id="RU369079"/>
    </source>
</evidence>
<evidence type="ECO:0000256" key="6">
    <source>
        <dbReference type="ARBA" id="ARBA00022989"/>
    </source>
</evidence>
<dbReference type="PANTHER" id="PTHR35011:SF2">
    <property type="entry name" value="2,3-DIKETO-L-GULONATE TRAP TRANSPORTER SMALL PERMEASE PROTEIN YIAM"/>
    <property type="match status" value="1"/>
</dbReference>
<evidence type="ECO:0000313" key="12">
    <source>
        <dbReference type="Proteomes" id="UP000294664"/>
    </source>
</evidence>
<dbReference type="PANTHER" id="PTHR35011">
    <property type="entry name" value="2,3-DIKETO-L-GULONATE TRAP TRANSPORTER SMALL PERMEASE PROTEIN YIAM"/>
    <property type="match status" value="1"/>
</dbReference>
<dbReference type="InterPro" id="IPR007387">
    <property type="entry name" value="TRAP_DctQ"/>
</dbReference>
<gene>
    <name evidence="11" type="ORF">EDC64_10874</name>
</gene>
<feature type="transmembrane region" description="Helical" evidence="9">
    <location>
        <begin position="96"/>
        <end position="120"/>
    </location>
</feature>
<feature type="transmembrane region" description="Helical" evidence="9">
    <location>
        <begin position="132"/>
        <end position="156"/>
    </location>
</feature>
<dbReference type="GO" id="GO:0022857">
    <property type="term" value="F:transmembrane transporter activity"/>
    <property type="evidence" value="ECO:0007669"/>
    <property type="project" value="UniProtKB-UniRule"/>
</dbReference>
<feature type="transmembrane region" description="Helical" evidence="9">
    <location>
        <begin position="21"/>
        <end position="41"/>
    </location>
</feature>
<keyword evidence="3" id="KW-1003">Cell membrane</keyword>
<keyword evidence="6 9" id="KW-1133">Transmembrane helix</keyword>
<keyword evidence="4 9" id="KW-0997">Cell inner membrane</keyword>
<proteinExistence type="inferred from homology"/>
<evidence type="ECO:0000256" key="3">
    <source>
        <dbReference type="ARBA" id="ARBA00022475"/>
    </source>
</evidence>
<dbReference type="Proteomes" id="UP000294664">
    <property type="component" value="Unassembled WGS sequence"/>
</dbReference>
<keyword evidence="5 9" id="KW-0812">Transmembrane</keyword>
<reference evidence="11 12" key="1">
    <citation type="submission" date="2019-03" db="EMBL/GenBank/DDBJ databases">
        <title>Genomic Encyclopedia of Type Strains, Phase IV (KMG-IV): sequencing the most valuable type-strain genomes for metagenomic binning, comparative biology and taxonomic classification.</title>
        <authorList>
            <person name="Goeker M."/>
        </authorList>
    </citation>
    <scope>NUCLEOTIDE SEQUENCE [LARGE SCALE GENOMIC DNA]</scope>
    <source>
        <strain evidence="11 12">DSM 9035</strain>
    </source>
</reference>
<dbReference type="GO" id="GO:0015740">
    <property type="term" value="P:C4-dicarboxylate transport"/>
    <property type="evidence" value="ECO:0007669"/>
    <property type="project" value="TreeGrafter"/>
</dbReference>
<evidence type="ECO:0000256" key="7">
    <source>
        <dbReference type="ARBA" id="ARBA00023136"/>
    </source>
</evidence>
<keyword evidence="2 9" id="KW-0813">Transport</keyword>
<dbReference type="AlphaFoldDB" id="A0A4V2UXK5"/>
<feature type="domain" description="Tripartite ATP-independent periplasmic transporters DctQ component" evidence="10">
    <location>
        <begin position="32"/>
        <end position="154"/>
    </location>
</feature>
<dbReference type="EMBL" id="SMAI01000008">
    <property type="protein sequence ID" value="TCT03908.1"/>
    <property type="molecule type" value="Genomic_DNA"/>
</dbReference>
<accession>A0A4V2UXK5</accession>
<evidence type="ECO:0000259" key="10">
    <source>
        <dbReference type="Pfam" id="PF04290"/>
    </source>
</evidence>
<comment type="similarity">
    <text evidence="8 9">Belongs to the TRAP transporter small permease family.</text>
</comment>
<feature type="transmembrane region" description="Helical" evidence="9">
    <location>
        <begin position="61"/>
        <end position="84"/>
    </location>
</feature>
<organism evidence="11 12">
    <name type="scientific">Aquabacter spiritensis</name>
    <dbReference type="NCBI Taxonomy" id="933073"/>
    <lineage>
        <taxon>Bacteria</taxon>
        <taxon>Pseudomonadati</taxon>
        <taxon>Pseudomonadota</taxon>
        <taxon>Alphaproteobacteria</taxon>
        <taxon>Hyphomicrobiales</taxon>
        <taxon>Xanthobacteraceae</taxon>
        <taxon>Aquabacter</taxon>
    </lineage>
</organism>
<comment type="function">
    <text evidence="9">Part of the tripartite ATP-independent periplasmic (TRAP) transport system.</text>
</comment>
<evidence type="ECO:0000313" key="11">
    <source>
        <dbReference type="EMBL" id="TCT03908.1"/>
    </source>
</evidence>
<sequence length="169" mass="17803">MSPDRATAAAGRALAALDRAVQVLVIAVTGAMVVVVVAQVALRYGLGQSFDWADEISRLLFVWVVFLALPLGIPKAAHVGVSLLTDRLSDRPRRLLFRLTSLMCAALLAVVAYQGALLAIDQWEEPLSTLDASVALFLVPLVFGCAHGVLHFLALAGSGAYAAPALVVE</sequence>
<name>A0A4V2UXK5_9HYPH</name>
<dbReference type="Pfam" id="PF04290">
    <property type="entry name" value="DctQ"/>
    <property type="match status" value="1"/>
</dbReference>
<evidence type="ECO:0000256" key="2">
    <source>
        <dbReference type="ARBA" id="ARBA00022448"/>
    </source>
</evidence>
<evidence type="ECO:0000256" key="1">
    <source>
        <dbReference type="ARBA" id="ARBA00004429"/>
    </source>
</evidence>
<protein>
    <recommendedName>
        <fullName evidence="9">TRAP transporter small permease protein</fullName>
    </recommendedName>
</protein>
<dbReference type="InterPro" id="IPR055348">
    <property type="entry name" value="DctQ"/>
</dbReference>
<comment type="subunit">
    <text evidence="9">The complex comprises the extracytoplasmic solute receptor protein and the two transmembrane proteins.</text>
</comment>
<comment type="subcellular location">
    <subcellularLocation>
        <location evidence="1 9">Cell inner membrane</location>
        <topology evidence="1 9">Multi-pass membrane protein</topology>
    </subcellularLocation>
</comment>
<evidence type="ECO:0000256" key="4">
    <source>
        <dbReference type="ARBA" id="ARBA00022519"/>
    </source>
</evidence>
<dbReference type="RefSeq" id="WP_132032181.1">
    <property type="nucleotide sequence ID" value="NZ_SMAI01000008.1"/>
</dbReference>
<dbReference type="GO" id="GO:0005886">
    <property type="term" value="C:plasma membrane"/>
    <property type="evidence" value="ECO:0007669"/>
    <property type="project" value="UniProtKB-SubCell"/>
</dbReference>